<keyword evidence="2" id="KW-1185">Reference proteome</keyword>
<dbReference type="Gramene" id="EFJ26083">
    <property type="protein sequence ID" value="EFJ26083"/>
    <property type="gene ID" value="SELMODRAFT_413510"/>
</dbReference>
<dbReference type="HOGENOM" id="CLU_864350_0_0_1"/>
<dbReference type="Proteomes" id="UP000001514">
    <property type="component" value="Unassembled WGS sequence"/>
</dbReference>
<organism evidence="2">
    <name type="scientific">Selaginella moellendorffii</name>
    <name type="common">Spikemoss</name>
    <dbReference type="NCBI Taxonomy" id="88036"/>
    <lineage>
        <taxon>Eukaryota</taxon>
        <taxon>Viridiplantae</taxon>
        <taxon>Streptophyta</taxon>
        <taxon>Embryophyta</taxon>
        <taxon>Tracheophyta</taxon>
        <taxon>Lycopodiopsida</taxon>
        <taxon>Selaginellales</taxon>
        <taxon>Selaginellaceae</taxon>
        <taxon>Selaginella</taxon>
    </lineage>
</organism>
<sequence>MDLVRAAVHVSRADLPHDVTAEDLEQAQALVTYAKSNFLFGVPVVDSLVALLYLSRRLYGNVCEVQACSASSRVHRTGALSRLLQRSSGSCQSNRLENVMHCLGLGFLASIKDISHMVLQCRLNVKTSWTGRSVLLGITKAQNSKVLRSKITLSLCLPEPSQVQHDEKEWDFIDKGCLVPLTVAEALLTLYFRCIKTVDIVLHVTPASVLHSSSRWLSIMLEKYGKMEISGKPEQKELSIESLARGAGRYRSNSSTGCQSQVRGIGGSDQCTATAGVLSFSMGLDKIGLKKCKVCRVVVTNMPNMLMDETANLAMVLLLRTM</sequence>
<name>D8RPQ4_SELML</name>
<dbReference type="AlphaFoldDB" id="D8RPQ4"/>
<protein>
    <submittedName>
        <fullName evidence="1">Uncharacterized protein</fullName>
    </submittedName>
</protein>
<dbReference type="EMBL" id="GL377585">
    <property type="protein sequence ID" value="EFJ26083.1"/>
    <property type="molecule type" value="Genomic_DNA"/>
</dbReference>
<dbReference type="KEGG" id="smo:SELMODRAFT_413510"/>
<dbReference type="InParanoid" id="D8RPQ4"/>
<evidence type="ECO:0000313" key="1">
    <source>
        <dbReference type="EMBL" id="EFJ26083.1"/>
    </source>
</evidence>
<gene>
    <name evidence="1" type="ORF">SELMODRAFT_413510</name>
</gene>
<dbReference type="Gene3D" id="3.40.50.720">
    <property type="entry name" value="NAD(P)-binding Rossmann-like Domain"/>
    <property type="match status" value="2"/>
</dbReference>
<reference evidence="1 2" key="1">
    <citation type="journal article" date="2011" name="Science">
        <title>The Selaginella genome identifies genetic changes associated with the evolution of vascular plants.</title>
        <authorList>
            <person name="Banks J.A."/>
            <person name="Nishiyama T."/>
            <person name="Hasebe M."/>
            <person name="Bowman J.L."/>
            <person name="Gribskov M."/>
            <person name="dePamphilis C."/>
            <person name="Albert V.A."/>
            <person name="Aono N."/>
            <person name="Aoyama T."/>
            <person name="Ambrose B.A."/>
            <person name="Ashton N.W."/>
            <person name="Axtell M.J."/>
            <person name="Barker E."/>
            <person name="Barker M.S."/>
            <person name="Bennetzen J.L."/>
            <person name="Bonawitz N.D."/>
            <person name="Chapple C."/>
            <person name="Cheng C."/>
            <person name="Correa L.G."/>
            <person name="Dacre M."/>
            <person name="DeBarry J."/>
            <person name="Dreyer I."/>
            <person name="Elias M."/>
            <person name="Engstrom E.M."/>
            <person name="Estelle M."/>
            <person name="Feng L."/>
            <person name="Finet C."/>
            <person name="Floyd S.K."/>
            <person name="Frommer W.B."/>
            <person name="Fujita T."/>
            <person name="Gramzow L."/>
            <person name="Gutensohn M."/>
            <person name="Harholt J."/>
            <person name="Hattori M."/>
            <person name="Heyl A."/>
            <person name="Hirai T."/>
            <person name="Hiwatashi Y."/>
            <person name="Ishikawa M."/>
            <person name="Iwata M."/>
            <person name="Karol K.G."/>
            <person name="Koehler B."/>
            <person name="Kolukisaoglu U."/>
            <person name="Kubo M."/>
            <person name="Kurata T."/>
            <person name="Lalonde S."/>
            <person name="Li K."/>
            <person name="Li Y."/>
            <person name="Litt A."/>
            <person name="Lyons E."/>
            <person name="Manning G."/>
            <person name="Maruyama T."/>
            <person name="Michael T.P."/>
            <person name="Mikami K."/>
            <person name="Miyazaki S."/>
            <person name="Morinaga S."/>
            <person name="Murata T."/>
            <person name="Mueller-Roeber B."/>
            <person name="Nelson D.R."/>
            <person name="Obara M."/>
            <person name="Oguri Y."/>
            <person name="Olmstead R.G."/>
            <person name="Onodera N."/>
            <person name="Petersen B.L."/>
            <person name="Pils B."/>
            <person name="Prigge M."/>
            <person name="Rensing S.A."/>
            <person name="Riano-Pachon D.M."/>
            <person name="Roberts A.W."/>
            <person name="Sato Y."/>
            <person name="Scheller H.V."/>
            <person name="Schulz B."/>
            <person name="Schulz C."/>
            <person name="Shakirov E.V."/>
            <person name="Shibagaki N."/>
            <person name="Shinohara N."/>
            <person name="Shippen D.E."/>
            <person name="Soerensen I."/>
            <person name="Sotooka R."/>
            <person name="Sugimoto N."/>
            <person name="Sugita M."/>
            <person name="Sumikawa N."/>
            <person name="Tanurdzic M."/>
            <person name="Theissen G."/>
            <person name="Ulvskov P."/>
            <person name="Wakazuki S."/>
            <person name="Weng J.K."/>
            <person name="Willats W.W."/>
            <person name="Wipf D."/>
            <person name="Wolf P.G."/>
            <person name="Yang L."/>
            <person name="Zimmer A.D."/>
            <person name="Zhu Q."/>
            <person name="Mitros T."/>
            <person name="Hellsten U."/>
            <person name="Loque D."/>
            <person name="Otillar R."/>
            <person name="Salamov A."/>
            <person name="Schmutz J."/>
            <person name="Shapiro H."/>
            <person name="Lindquist E."/>
            <person name="Lucas S."/>
            <person name="Rokhsar D."/>
            <person name="Grigoriev I.V."/>
        </authorList>
    </citation>
    <scope>NUCLEOTIDE SEQUENCE [LARGE SCALE GENOMIC DNA]</scope>
</reference>
<proteinExistence type="predicted"/>
<accession>D8RPQ4</accession>
<evidence type="ECO:0000313" key="2">
    <source>
        <dbReference type="Proteomes" id="UP000001514"/>
    </source>
</evidence>